<keyword evidence="4" id="KW-1185">Reference proteome</keyword>
<feature type="coiled-coil region" evidence="1">
    <location>
        <begin position="164"/>
        <end position="191"/>
    </location>
</feature>
<evidence type="ECO:0000313" key="4">
    <source>
        <dbReference type="Proteomes" id="UP001327093"/>
    </source>
</evidence>
<proteinExistence type="predicted"/>
<protein>
    <submittedName>
        <fullName evidence="3">Uncharacterized protein</fullName>
    </submittedName>
</protein>
<evidence type="ECO:0000313" key="3">
    <source>
        <dbReference type="EMBL" id="MEB3367387.1"/>
    </source>
</evidence>
<feature type="coiled-coil region" evidence="1">
    <location>
        <begin position="38"/>
        <end position="65"/>
    </location>
</feature>
<evidence type="ECO:0000256" key="2">
    <source>
        <dbReference type="SAM" id="MobiDB-lite"/>
    </source>
</evidence>
<accession>A0ABU6A749</accession>
<sequence length="459" mass="51140">MNKKEWRDRAGREAARADREADQGLTSLANALYWKQRATEAEAERDQLADRVQVAEESLEAAQDSDDFYEDLVAAETRAASWWEAAKEWCRSFNQSWELVNSLTDDNTGLLEQLARAEHAKERSAQLDKHLSAALSREAKLKDQLKEAEAYPTVDAYENVCAARTRWQERAEKAEARAESLRADLDAALDVGKEADKRLARLQLAILDKLGDLINGAACDDDYIRAVELHSGRGLLREAAEWQGRAKKAEADLAAAEDEHARLIQERDAAENLRAHWKRCAESAELGAANRAPGGVLVPLRDLDEMTEARDYWKERAEKAEADLRESEIVVRVLRCRAEGAERRLAETSAERNEWKSWALGGLATSLQQARDGDVRDADAVEDEIDAAKVAEALKTPDDTVPFGRRTIPDTVWAKPDRSEIGSLRSEVSDLRDEVAHIDGVLTQLAEGFQQAVTGEGSE</sequence>
<dbReference type="Proteomes" id="UP001327093">
    <property type="component" value="Unassembled WGS sequence"/>
</dbReference>
<evidence type="ECO:0000256" key="1">
    <source>
        <dbReference type="SAM" id="Coils"/>
    </source>
</evidence>
<organism evidence="3 4">
    <name type="scientific">Saccharopolyspora mangrovi</name>
    <dbReference type="NCBI Taxonomy" id="3082379"/>
    <lineage>
        <taxon>Bacteria</taxon>
        <taxon>Bacillati</taxon>
        <taxon>Actinomycetota</taxon>
        <taxon>Actinomycetes</taxon>
        <taxon>Pseudonocardiales</taxon>
        <taxon>Pseudonocardiaceae</taxon>
        <taxon>Saccharopolyspora</taxon>
    </lineage>
</organism>
<gene>
    <name evidence="3" type="ORF">R4I43_08205</name>
</gene>
<comment type="caution">
    <text evidence="3">The sequence shown here is derived from an EMBL/GenBank/DDBJ whole genome shotgun (WGS) entry which is preliminary data.</text>
</comment>
<keyword evidence="1" id="KW-0175">Coiled coil</keyword>
<dbReference type="EMBL" id="JAWLNX010000004">
    <property type="protein sequence ID" value="MEB3367387.1"/>
    <property type="molecule type" value="Genomic_DNA"/>
</dbReference>
<feature type="region of interest" description="Disordered" evidence="2">
    <location>
        <begin position="1"/>
        <end position="21"/>
    </location>
</feature>
<feature type="coiled-coil region" evidence="1">
    <location>
        <begin position="239"/>
        <end position="273"/>
    </location>
</feature>
<feature type="coiled-coil region" evidence="1">
    <location>
        <begin position="303"/>
        <end position="351"/>
    </location>
</feature>
<name>A0ABU6A749_9PSEU</name>
<reference evidence="3 4" key="1">
    <citation type="submission" date="2023-10" db="EMBL/GenBank/DDBJ databases">
        <title>Saccharopolyspora sp. nov., isolated from mangrove soil.</title>
        <authorList>
            <person name="Lu Y."/>
            <person name="Liu W."/>
        </authorList>
    </citation>
    <scope>NUCLEOTIDE SEQUENCE [LARGE SCALE GENOMIC DNA]</scope>
    <source>
        <strain evidence="3 4">S2-29</strain>
    </source>
</reference>
<dbReference type="RefSeq" id="WP_324264938.1">
    <property type="nucleotide sequence ID" value="NZ_JAWLNX010000004.1"/>
</dbReference>